<dbReference type="PANTHER" id="PTHR43065:SF10">
    <property type="entry name" value="PEROXIDE STRESS-ACTIVATED HISTIDINE KINASE MAK3"/>
    <property type="match status" value="1"/>
</dbReference>
<dbReference type="Gene3D" id="3.30.565.10">
    <property type="entry name" value="Histidine kinase-like ATPase, C-terminal domain"/>
    <property type="match status" value="1"/>
</dbReference>
<dbReference type="InterPro" id="IPR003661">
    <property type="entry name" value="HisK_dim/P_dom"/>
</dbReference>
<comment type="caution">
    <text evidence="13">The sequence shown here is derived from an EMBL/GenBank/DDBJ whole genome shotgun (WGS) entry which is preliminary data.</text>
</comment>
<dbReference type="Pfam" id="PF02518">
    <property type="entry name" value="HATPase_c"/>
    <property type="match status" value="1"/>
</dbReference>
<dbReference type="Proteomes" id="UP000606044">
    <property type="component" value="Unassembled WGS sequence"/>
</dbReference>
<evidence type="ECO:0000259" key="12">
    <source>
        <dbReference type="PROSITE" id="PS50113"/>
    </source>
</evidence>
<feature type="transmembrane region" description="Helical" evidence="9">
    <location>
        <begin position="42"/>
        <end position="61"/>
    </location>
</feature>
<dbReference type="InterPro" id="IPR005467">
    <property type="entry name" value="His_kinase_dom"/>
</dbReference>
<evidence type="ECO:0000313" key="14">
    <source>
        <dbReference type="Proteomes" id="UP000606044"/>
    </source>
</evidence>
<keyword evidence="6" id="KW-0418">Kinase</keyword>
<comment type="catalytic activity">
    <reaction evidence="1">
        <text>ATP + protein L-histidine = ADP + protein N-phospho-L-histidine.</text>
        <dbReference type="EC" id="2.7.13.3"/>
    </reaction>
</comment>
<protein>
    <recommendedName>
        <fullName evidence="2">histidine kinase</fullName>
        <ecNumber evidence="2">2.7.13.3</ecNumber>
    </recommendedName>
</protein>
<dbReference type="EC" id="2.7.13.3" evidence="2"/>
<feature type="domain" description="Histidine kinase" evidence="10">
    <location>
        <begin position="264"/>
        <end position="483"/>
    </location>
</feature>
<dbReference type="NCBIfam" id="TIGR00229">
    <property type="entry name" value="sensory_box"/>
    <property type="match status" value="1"/>
</dbReference>
<dbReference type="CDD" id="cd00130">
    <property type="entry name" value="PAS"/>
    <property type="match status" value="1"/>
</dbReference>
<evidence type="ECO:0000313" key="13">
    <source>
        <dbReference type="EMBL" id="GGF47533.1"/>
    </source>
</evidence>
<dbReference type="InterPro" id="IPR003594">
    <property type="entry name" value="HATPase_dom"/>
</dbReference>
<dbReference type="Gene3D" id="1.10.287.130">
    <property type="match status" value="1"/>
</dbReference>
<keyword evidence="7" id="KW-0067">ATP-binding</keyword>
<dbReference type="InterPro" id="IPR000014">
    <property type="entry name" value="PAS"/>
</dbReference>
<dbReference type="SUPFAM" id="SSF47384">
    <property type="entry name" value="Homodimeric domain of signal transducing histidine kinase"/>
    <property type="match status" value="1"/>
</dbReference>
<evidence type="ECO:0000256" key="6">
    <source>
        <dbReference type="ARBA" id="ARBA00022777"/>
    </source>
</evidence>
<dbReference type="PRINTS" id="PR00344">
    <property type="entry name" value="BCTRLSENSOR"/>
</dbReference>
<dbReference type="InterPro" id="IPR013656">
    <property type="entry name" value="PAS_4"/>
</dbReference>
<dbReference type="PROSITE" id="PS50109">
    <property type="entry name" value="HIS_KIN"/>
    <property type="match status" value="1"/>
</dbReference>
<keyword evidence="14" id="KW-1185">Reference proteome</keyword>
<dbReference type="PROSITE" id="PS50112">
    <property type="entry name" value="PAS"/>
    <property type="match status" value="1"/>
</dbReference>
<gene>
    <name evidence="13" type="ORF">GCM10007301_03570</name>
</gene>
<organism evidence="13 14">
    <name type="scientific">Azorhizobium oxalatiphilum</name>
    <dbReference type="NCBI Taxonomy" id="980631"/>
    <lineage>
        <taxon>Bacteria</taxon>
        <taxon>Pseudomonadati</taxon>
        <taxon>Pseudomonadota</taxon>
        <taxon>Alphaproteobacteria</taxon>
        <taxon>Hyphomicrobiales</taxon>
        <taxon>Xanthobacteraceae</taxon>
        <taxon>Azorhizobium</taxon>
    </lineage>
</organism>
<dbReference type="SUPFAM" id="SSF55785">
    <property type="entry name" value="PYP-like sensor domain (PAS domain)"/>
    <property type="match status" value="1"/>
</dbReference>
<dbReference type="Gene3D" id="3.30.450.20">
    <property type="entry name" value="PAS domain"/>
    <property type="match status" value="1"/>
</dbReference>
<dbReference type="SUPFAM" id="SSF55874">
    <property type="entry name" value="ATPase domain of HSP90 chaperone/DNA topoisomerase II/histidine kinase"/>
    <property type="match status" value="1"/>
</dbReference>
<dbReference type="CDD" id="cd00082">
    <property type="entry name" value="HisKA"/>
    <property type="match status" value="1"/>
</dbReference>
<dbReference type="GO" id="GO:0000155">
    <property type="term" value="F:phosphorelay sensor kinase activity"/>
    <property type="evidence" value="ECO:0007669"/>
    <property type="project" value="InterPro"/>
</dbReference>
<keyword evidence="9" id="KW-1133">Transmembrane helix</keyword>
<dbReference type="PROSITE" id="PS50113">
    <property type="entry name" value="PAC"/>
    <property type="match status" value="1"/>
</dbReference>
<accession>A0A917BIX4</accession>
<feature type="transmembrane region" description="Helical" evidence="9">
    <location>
        <begin position="66"/>
        <end position="87"/>
    </location>
</feature>
<keyword evidence="4" id="KW-0808">Transferase</keyword>
<dbReference type="Pfam" id="PF08448">
    <property type="entry name" value="PAS_4"/>
    <property type="match status" value="1"/>
</dbReference>
<keyword evidence="5" id="KW-0547">Nucleotide-binding</keyword>
<name>A0A917BIX4_9HYPH</name>
<feature type="domain" description="PAS" evidence="11">
    <location>
        <begin position="120"/>
        <end position="189"/>
    </location>
</feature>
<dbReference type="EMBL" id="BMCT01000001">
    <property type="protein sequence ID" value="GGF47533.1"/>
    <property type="molecule type" value="Genomic_DNA"/>
</dbReference>
<dbReference type="InterPro" id="IPR004358">
    <property type="entry name" value="Sig_transdc_His_kin-like_C"/>
</dbReference>
<dbReference type="SMART" id="SM00388">
    <property type="entry name" value="HisKA"/>
    <property type="match status" value="1"/>
</dbReference>
<evidence type="ECO:0000259" key="10">
    <source>
        <dbReference type="PROSITE" id="PS50109"/>
    </source>
</evidence>
<dbReference type="SMART" id="SM00086">
    <property type="entry name" value="PAC"/>
    <property type="match status" value="1"/>
</dbReference>
<dbReference type="PANTHER" id="PTHR43065">
    <property type="entry name" value="SENSOR HISTIDINE KINASE"/>
    <property type="match status" value="1"/>
</dbReference>
<dbReference type="GO" id="GO:0005524">
    <property type="term" value="F:ATP binding"/>
    <property type="evidence" value="ECO:0007669"/>
    <property type="project" value="UniProtKB-KW"/>
</dbReference>
<evidence type="ECO:0000256" key="7">
    <source>
        <dbReference type="ARBA" id="ARBA00022840"/>
    </source>
</evidence>
<evidence type="ECO:0000256" key="3">
    <source>
        <dbReference type="ARBA" id="ARBA00022553"/>
    </source>
</evidence>
<keyword evidence="8" id="KW-0902">Two-component regulatory system</keyword>
<feature type="transmembrane region" description="Helical" evidence="9">
    <location>
        <begin position="20"/>
        <end position="36"/>
    </location>
</feature>
<dbReference type="SMART" id="SM00387">
    <property type="entry name" value="HATPase_c"/>
    <property type="match status" value="1"/>
</dbReference>
<feature type="domain" description="PAC" evidence="12">
    <location>
        <begin position="192"/>
        <end position="244"/>
    </location>
</feature>
<dbReference type="Pfam" id="PF00512">
    <property type="entry name" value="HisKA"/>
    <property type="match status" value="1"/>
</dbReference>
<keyword evidence="3" id="KW-0597">Phosphoprotein</keyword>
<evidence type="ECO:0000256" key="2">
    <source>
        <dbReference type="ARBA" id="ARBA00012438"/>
    </source>
</evidence>
<evidence type="ECO:0000256" key="8">
    <source>
        <dbReference type="ARBA" id="ARBA00023012"/>
    </source>
</evidence>
<keyword evidence="9" id="KW-0812">Transmembrane</keyword>
<evidence type="ECO:0000256" key="9">
    <source>
        <dbReference type="SAM" id="Phobius"/>
    </source>
</evidence>
<dbReference type="PROSITE" id="PS51257">
    <property type="entry name" value="PROKAR_LIPOPROTEIN"/>
    <property type="match status" value="1"/>
</dbReference>
<evidence type="ECO:0000256" key="4">
    <source>
        <dbReference type="ARBA" id="ARBA00022679"/>
    </source>
</evidence>
<dbReference type="AlphaFoldDB" id="A0A917BIX4"/>
<dbReference type="InterPro" id="IPR036890">
    <property type="entry name" value="HATPase_C_sf"/>
</dbReference>
<dbReference type="InterPro" id="IPR036097">
    <property type="entry name" value="HisK_dim/P_sf"/>
</dbReference>
<evidence type="ECO:0000256" key="5">
    <source>
        <dbReference type="ARBA" id="ARBA00022741"/>
    </source>
</evidence>
<proteinExistence type="predicted"/>
<dbReference type="SMART" id="SM00091">
    <property type="entry name" value="PAS"/>
    <property type="match status" value="1"/>
</dbReference>
<dbReference type="InterPro" id="IPR001610">
    <property type="entry name" value="PAC"/>
</dbReference>
<evidence type="ECO:0000256" key="1">
    <source>
        <dbReference type="ARBA" id="ARBA00000085"/>
    </source>
</evidence>
<dbReference type="InterPro" id="IPR000700">
    <property type="entry name" value="PAS-assoc_C"/>
</dbReference>
<evidence type="ECO:0000259" key="11">
    <source>
        <dbReference type="PROSITE" id="PS50112"/>
    </source>
</evidence>
<reference evidence="13" key="1">
    <citation type="journal article" date="2014" name="Int. J. Syst. Evol. Microbiol.">
        <title>Complete genome sequence of Corynebacterium casei LMG S-19264T (=DSM 44701T), isolated from a smear-ripened cheese.</title>
        <authorList>
            <consortium name="US DOE Joint Genome Institute (JGI-PGF)"/>
            <person name="Walter F."/>
            <person name="Albersmeier A."/>
            <person name="Kalinowski J."/>
            <person name="Ruckert C."/>
        </authorList>
    </citation>
    <scope>NUCLEOTIDE SEQUENCE</scope>
    <source>
        <strain evidence="13">CCM 7897</strain>
    </source>
</reference>
<keyword evidence="9" id="KW-0472">Membrane</keyword>
<reference evidence="13" key="2">
    <citation type="submission" date="2020-09" db="EMBL/GenBank/DDBJ databases">
        <authorList>
            <person name="Sun Q."/>
            <person name="Sedlacek I."/>
        </authorList>
    </citation>
    <scope>NUCLEOTIDE SEQUENCE</scope>
    <source>
        <strain evidence="13">CCM 7897</strain>
    </source>
</reference>
<sequence>MSRWENVRSNDRDTATGPVWLAPLMVACLAAAIFMIDTYSPLDMAIAVLYVLIVLFSANFLERRGLLAVGAACFALTLASYIISHGHSYDVAATMRCGVSIAAITVATLLTLKNQQATHALREQAALLDLTRDAIFVRDTSDVIRYWNQGAQEIYGWTAEEAMGRKAAELLATVFPSSPVEIQRQLDRTGRWHGELRHTRRDGTEVVAMSRWALQRDDRGRAMAVMETNSDITERKRTEDALHEAQSELAHVTRITTLGELTASIAHEVNQPLAAIITNGEACLRWLGRAVPDIGEATATVQRMISNGRRASEVVARLRALARRGDQKHGWTEVNELVDDTLLLLEREIATHKVALTLGLGTGLPSLMCDRVQLQQVLINLALNAMQAMESVDETRRGLSITTRTAQDEDGPHVVIEVADTGPGVPPEQLALLFNAFYSTKAEGMGMGLSISRSIVEAHGGRINAAPGGDGGLAFTLYLPLNRETAA</sequence>
<dbReference type="InterPro" id="IPR035965">
    <property type="entry name" value="PAS-like_dom_sf"/>
</dbReference>
<dbReference type="RefSeq" id="WP_188574839.1">
    <property type="nucleotide sequence ID" value="NZ_BMCT01000001.1"/>
</dbReference>